<evidence type="ECO:0000256" key="5">
    <source>
        <dbReference type="ARBA" id="ARBA00023004"/>
    </source>
</evidence>
<comment type="cofactor">
    <cofactor evidence="1">
        <name>L-ascorbate</name>
        <dbReference type="ChEBI" id="CHEBI:38290"/>
    </cofactor>
</comment>
<name>A0A024UBF7_9STRA</name>
<evidence type="ECO:0000256" key="1">
    <source>
        <dbReference type="ARBA" id="ARBA00001961"/>
    </source>
</evidence>
<dbReference type="EMBL" id="KI913960">
    <property type="protein sequence ID" value="ETW02933.1"/>
    <property type="molecule type" value="Genomic_DNA"/>
</dbReference>
<dbReference type="GO" id="GO:0031418">
    <property type="term" value="F:L-ascorbic acid binding"/>
    <property type="evidence" value="ECO:0007669"/>
    <property type="project" value="InterPro"/>
</dbReference>
<evidence type="ECO:0000259" key="7">
    <source>
        <dbReference type="SMART" id="SM00702"/>
    </source>
</evidence>
<dbReference type="Gene3D" id="2.60.120.620">
    <property type="entry name" value="q2cbj1_9rhob like domain"/>
    <property type="match status" value="2"/>
</dbReference>
<dbReference type="eggNOG" id="KOG1591">
    <property type="taxonomic scope" value="Eukaryota"/>
</dbReference>
<accession>A0A024UBF7</accession>
<dbReference type="PANTHER" id="PTHR10869">
    <property type="entry name" value="PROLYL 4-HYDROXYLASE ALPHA SUBUNIT"/>
    <property type="match status" value="1"/>
</dbReference>
<dbReference type="SMART" id="SM00702">
    <property type="entry name" value="P4Hc"/>
    <property type="match status" value="1"/>
</dbReference>
<keyword evidence="2" id="KW-0479">Metal-binding</keyword>
<dbReference type="GO" id="GO:0005506">
    <property type="term" value="F:iron ion binding"/>
    <property type="evidence" value="ECO:0007669"/>
    <property type="project" value="InterPro"/>
</dbReference>
<gene>
    <name evidence="8" type="ORF">H310_05385</name>
</gene>
<proteinExistence type="predicted"/>
<keyword evidence="6" id="KW-1133">Transmembrane helix</keyword>
<feature type="transmembrane region" description="Helical" evidence="6">
    <location>
        <begin position="7"/>
        <end position="25"/>
    </location>
</feature>
<dbReference type="InterPro" id="IPR006620">
    <property type="entry name" value="Pro_4_hyd_alph"/>
</dbReference>
<dbReference type="RefSeq" id="XP_008868317.1">
    <property type="nucleotide sequence ID" value="XM_008870095.1"/>
</dbReference>
<protein>
    <recommendedName>
        <fullName evidence="7">Prolyl 4-hydroxylase alpha subunit domain-containing protein</fullName>
    </recommendedName>
</protein>
<organism evidence="8">
    <name type="scientific">Aphanomyces invadans</name>
    <dbReference type="NCBI Taxonomy" id="157072"/>
    <lineage>
        <taxon>Eukaryota</taxon>
        <taxon>Sar</taxon>
        <taxon>Stramenopiles</taxon>
        <taxon>Oomycota</taxon>
        <taxon>Saprolegniomycetes</taxon>
        <taxon>Saprolegniales</taxon>
        <taxon>Verrucalvaceae</taxon>
        <taxon>Aphanomyces</taxon>
    </lineage>
</organism>
<sequence>MLSQGTAACLVAAIAAILIPHLLLYKENDHSLVYHTALPALSPALESGVVLVDSTLVPKYRSDIVAIEAQHFIAPPFLPCLNPPRLLGTITPVTVAMSSTVLPTSVFMMLNGANDGLFFTWNEESPCLHALGHAAALSLGADADWTALGVRLYNQQGRIVQDVADVVASRGILHVLLEFQVWTWPGIAVGHVTIVNDDGQGPEIALTTLSLSPKVLSVNGFFTEVEADAILSQGQPHLHRSLIDDNGVRGISATRTSNTAFLRPSLLTLELQVRTAKLARLPSPSFVERTQLVRYGPGEFYKRHLDTFDNKEILPRAFSAYNYSDFEAWTEWAAAVIDAAQASAAEHGTPTVVPAICHKGQPWYPNASSSEFIHSVLHAFWTFANTTNFFESRFDQAWDDWLAYNLGVNASGLMHVLLESKGHYLPLIVRVWEDRAGNAPALRYTFPKRRPPHGISQWYRWVRKTKEAISALGQAAPNHLQPHSALYPKFDTAFETTVLELWRRGTGGPYLPATSLPRERLHWMDQHRGHRNVLLKLVQDLGIHLVQQLIYTWEEKVQFGPVAGYLMPPFVPFVPPQRYATLFLYLNTVDKGGETVFPHARTDAHVSRSYNSTTMPECAEGMAVLPTALHAVLFYVQTPTMEVDPMARHGGCPPLDGNIKWGANQFMWNADAEEGAVMWLDST</sequence>
<keyword evidence="3" id="KW-0223">Dioxygenase</keyword>
<evidence type="ECO:0000256" key="6">
    <source>
        <dbReference type="SAM" id="Phobius"/>
    </source>
</evidence>
<dbReference type="OrthoDB" id="420380at2759"/>
<dbReference type="GeneID" id="20082435"/>
<dbReference type="InterPro" id="IPR045054">
    <property type="entry name" value="P4HA-like"/>
</dbReference>
<evidence type="ECO:0000313" key="8">
    <source>
        <dbReference type="EMBL" id="ETW02933.1"/>
    </source>
</evidence>
<keyword evidence="6" id="KW-0812">Transmembrane</keyword>
<dbReference type="AlphaFoldDB" id="A0A024UBF7"/>
<evidence type="ECO:0000256" key="3">
    <source>
        <dbReference type="ARBA" id="ARBA00022964"/>
    </source>
</evidence>
<evidence type="ECO:0000256" key="2">
    <source>
        <dbReference type="ARBA" id="ARBA00022723"/>
    </source>
</evidence>
<dbReference type="PANTHER" id="PTHR10869:SF226">
    <property type="entry name" value="PROLYL 4-HYDROXYLASE ALPHA SUBUNIT DOMAIN-CONTAINING PROTEIN"/>
    <property type="match status" value="1"/>
</dbReference>
<dbReference type="STRING" id="157072.A0A024UBF7"/>
<keyword evidence="4" id="KW-0560">Oxidoreductase</keyword>
<dbReference type="GO" id="GO:0004656">
    <property type="term" value="F:procollagen-proline 4-dioxygenase activity"/>
    <property type="evidence" value="ECO:0007669"/>
    <property type="project" value="TreeGrafter"/>
</dbReference>
<evidence type="ECO:0000256" key="4">
    <source>
        <dbReference type="ARBA" id="ARBA00023002"/>
    </source>
</evidence>
<dbReference type="VEuPathDB" id="FungiDB:H310_05385"/>
<dbReference type="GO" id="GO:0005783">
    <property type="term" value="C:endoplasmic reticulum"/>
    <property type="evidence" value="ECO:0007669"/>
    <property type="project" value="TreeGrafter"/>
</dbReference>
<keyword evidence="5" id="KW-0408">Iron</keyword>
<keyword evidence="6" id="KW-0472">Membrane</keyword>
<feature type="domain" description="Prolyl 4-hydroxylase alpha subunit" evidence="7">
    <location>
        <begin position="213"/>
        <end position="668"/>
    </location>
</feature>
<reference evidence="8" key="1">
    <citation type="submission" date="2013-12" db="EMBL/GenBank/DDBJ databases">
        <title>The Genome Sequence of Aphanomyces invadans NJM9701.</title>
        <authorList>
            <consortium name="The Broad Institute Genomics Platform"/>
            <person name="Russ C."/>
            <person name="Tyler B."/>
            <person name="van West P."/>
            <person name="Dieguez-Uribeondo J."/>
            <person name="Young S.K."/>
            <person name="Zeng Q."/>
            <person name="Gargeya S."/>
            <person name="Fitzgerald M."/>
            <person name="Abouelleil A."/>
            <person name="Alvarado L."/>
            <person name="Chapman S.B."/>
            <person name="Gainer-Dewar J."/>
            <person name="Goldberg J."/>
            <person name="Griggs A."/>
            <person name="Gujja S."/>
            <person name="Hansen M."/>
            <person name="Howarth C."/>
            <person name="Imamovic A."/>
            <person name="Ireland A."/>
            <person name="Larimer J."/>
            <person name="McCowan C."/>
            <person name="Murphy C."/>
            <person name="Pearson M."/>
            <person name="Poon T.W."/>
            <person name="Priest M."/>
            <person name="Roberts A."/>
            <person name="Saif S."/>
            <person name="Shea T."/>
            <person name="Sykes S."/>
            <person name="Wortman J."/>
            <person name="Nusbaum C."/>
            <person name="Birren B."/>
        </authorList>
    </citation>
    <scope>NUCLEOTIDE SEQUENCE [LARGE SCALE GENOMIC DNA]</scope>
    <source>
        <strain evidence="8">NJM9701</strain>
    </source>
</reference>